<evidence type="ECO:0000256" key="1">
    <source>
        <dbReference type="SAM" id="MobiDB-lite"/>
    </source>
</evidence>
<comment type="caution">
    <text evidence="2">The sequence shown here is derived from an EMBL/GenBank/DDBJ whole genome shotgun (WGS) entry which is preliminary data.</text>
</comment>
<feature type="region of interest" description="Disordered" evidence="1">
    <location>
        <begin position="175"/>
        <end position="195"/>
    </location>
</feature>
<feature type="compositionally biased region" description="Basic residues" evidence="1">
    <location>
        <begin position="185"/>
        <end position="195"/>
    </location>
</feature>
<dbReference type="EMBL" id="BAABUJ010000022">
    <property type="protein sequence ID" value="GAA5802334.1"/>
    <property type="molecule type" value="Genomic_DNA"/>
</dbReference>
<dbReference type="Proteomes" id="UP001476247">
    <property type="component" value="Unassembled WGS sequence"/>
</dbReference>
<accession>A0ABP9Y5T3</accession>
<evidence type="ECO:0000313" key="2">
    <source>
        <dbReference type="EMBL" id="GAA5802334.1"/>
    </source>
</evidence>
<evidence type="ECO:0000313" key="3">
    <source>
        <dbReference type="Proteomes" id="UP001476247"/>
    </source>
</evidence>
<sequence length="195" mass="22842">MESKAGQGGCLDYVYNCFKSLKNSFKDYQAYAAGYDAHQYQRHAMDSKYSFYWYPDVVTHSMDRLLYAYVPPSKRVKTIATNIADNVTHTFAYGAFALANLIWTEKKNIEHFFEQNICTKKSFDSEQFNDALENDILSRSTFISEDGQQYRPLKRPFDDNWGFIDYDDLSVQFKDTIKDSPPKPKPPRRLMKLRK</sequence>
<organism evidence="2 3">
    <name type="scientific">Helicostylum pulchrum</name>
    <dbReference type="NCBI Taxonomy" id="562976"/>
    <lineage>
        <taxon>Eukaryota</taxon>
        <taxon>Fungi</taxon>
        <taxon>Fungi incertae sedis</taxon>
        <taxon>Mucoromycota</taxon>
        <taxon>Mucoromycotina</taxon>
        <taxon>Mucoromycetes</taxon>
        <taxon>Mucorales</taxon>
        <taxon>Mucorineae</taxon>
        <taxon>Mucoraceae</taxon>
        <taxon>Helicostylum</taxon>
    </lineage>
</organism>
<keyword evidence="3" id="KW-1185">Reference proteome</keyword>
<gene>
    <name evidence="2" type="ORF">HPULCUR_007798</name>
</gene>
<proteinExistence type="predicted"/>
<name>A0ABP9Y5T3_9FUNG</name>
<protein>
    <submittedName>
        <fullName evidence="2">Uncharacterized protein</fullName>
    </submittedName>
</protein>
<reference evidence="2 3" key="1">
    <citation type="submission" date="2024-04" db="EMBL/GenBank/DDBJ databases">
        <title>genome sequences of Mucor flavus KT1a and Helicostylum pulchrum KT1b strains isolation_sourced from the surface of a dry-aged beef.</title>
        <authorList>
            <person name="Toyotome T."/>
            <person name="Hosono M."/>
            <person name="Torimaru M."/>
            <person name="Fukuda K."/>
            <person name="Mikami N."/>
        </authorList>
    </citation>
    <scope>NUCLEOTIDE SEQUENCE [LARGE SCALE GENOMIC DNA]</scope>
    <source>
        <strain evidence="2 3">KT1b</strain>
    </source>
</reference>